<dbReference type="KEGG" id="fmg:HYN48_12060"/>
<evidence type="ECO:0008006" key="3">
    <source>
        <dbReference type="Google" id="ProtNLM"/>
    </source>
</evidence>
<gene>
    <name evidence="1" type="ORF">HYN48_12060</name>
</gene>
<organism evidence="1 2">
    <name type="scientific">Flavobacterium magnum</name>
    <dbReference type="NCBI Taxonomy" id="2162713"/>
    <lineage>
        <taxon>Bacteria</taxon>
        <taxon>Pseudomonadati</taxon>
        <taxon>Bacteroidota</taxon>
        <taxon>Flavobacteriia</taxon>
        <taxon>Flavobacteriales</taxon>
        <taxon>Flavobacteriaceae</taxon>
        <taxon>Flavobacterium</taxon>
    </lineage>
</organism>
<dbReference type="RefSeq" id="WP_108372049.1">
    <property type="nucleotide sequence ID" value="NZ_CP028811.1"/>
</dbReference>
<dbReference type="Proteomes" id="UP000244193">
    <property type="component" value="Chromosome"/>
</dbReference>
<name>A0A2S0RGG9_9FLAO</name>
<dbReference type="OrthoDB" id="8891769at2"/>
<dbReference type="AlphaFoldDB" id="A0A2S0RGG9"/>
<evidence type="ECO:0000313" key="1">
    <source>
        <dbReference type="EMBL" id="AWA30756.1"/>
    </source>
</evidence>
<dbReference type="EMBL" id="CP028811">
    <property type="protein sequence ID" value="AWA30756.1"/>
    <property type="molecule type" value="Genomic_DNA"/>
</dbReference>
<accession>A0A2S0RGG9</accession>
<proteinExistence type="predicted"/>
<protein>
    <recommendedName>
        <fullName evidence="3">Aromatic ring-opening dioxygenase LigA</fullName>
    </recommendedName>
</protein>
<evidence type="ECO:0000313" key="2">
    <source>
        <dbReference type="Proteomes" id="UP000244193"/>
    </source>
</evidence>
<sequence>MEYLQLNLINRSQDANNSQIVIFQQNEADSYEEIAVAWRVIENCRTGDSYPFRFPMQYIVGANTSDGNYVPTQYAVAGEAFNVTGETQYALDFCRRGPEEPQSIQVNNNLNENIDVNIYKDGRLLAVKSDVNPSGAAVFEFKPTIWIGVTSNITEGEIMNSAIIANINTELNLLGIAKANIIMTDGGSVTDNQFQFTLEPLD</sequence>
<reference evidence="1 2" key="1">
    <citation type="submission" date="2018-04" db="EMBL/GenBank/DDBJ databases">
        <title>Genome sequencing of Flavobacterium sp. HYN0048.</title>
        <authorList>
            <person name="Yi H."/>
            <person name="Baek C."/>
        </authorList>
    </citation>
    <scope>NUCLEOTIDE SEQUENCE [LARGE SCALE GENOMIC DNA]</scope>
    <source>
        <strain evidence="1 2">HYN0048</strain>
    </source>
</reference>
<keyword evidence="2" id="KW-1185">Reference proteome</keyword>